<protein>
    <submittedName>
        <fullName evidence="8">Acetyl-CoA C-acetyltransferase</fullName>
    </submittedName>
</protein>
<dbReference type="PANTHER" id="PTHR18919:SF107">
    <property type="entry name" value="ACETYL-COA ACETYLTRANSFERASE, CYTOSOLIC"/>
    <property type="match status" value="1"/>
</dbReference>
<dbReference type="AlphaFoldDB" id="A0A1I4QPP1"/>
<dbReference type="InterPro" id="IPR020617">
    <property type="entry name" value="Thiolase_C"/>
</dbReference>
<evidence type="ECO:0000256" key="3">
    <source>
        <dbReference type="ARBA" id="ARBA00023315"/>
    </source>
</evidence>
<feature type="active site" description="Proton acceptor" evidence="4">
    <location>
        <position position="385"/>
    </location>
</feature>
<evidence type="ECO:0000256" key="4">
    <source>
        <dbReference type="PIRSR" id="PIRSR000429-1"/>
    </source>
</evidence>
<feature type="active site" description="Proton acceptor" evidence="4">
    <location>
        <position position="355"/>
    </location>
</feature>
<keyword evidence="2 5" id="KW-0808">Transferase</keyword>
<dbReference type="RefSeq" id="WP_093392702.1">
    <property type="nucleotide sequence ID" value="NZ_FOUU01000001.1"/>
</dbReference>
<evidence type="ECO:0000256" key="2">
    <source>
        <dbReference type="ARBA" id="ARBA00022679"/>
    </source>
</evidence>
<keyword evidence="3 5" id="KW-0012">Acyltransferase</keyword>
<dbReference type="Pfam" id="PF00108">
    <property type="entry name" value="Thiolase_N"/>
    <property type="match status" value="1"/>
</dbReference>
<dbReference type="EMBL" id="FOUU01000001">
    <property type="protein sequence ID" value="SFM42052.1"/>
    <property type="molecule type" value="Genomic_DNA"/>
</dbReference>
<feature type="domain" description="Thiolase N-terminal" evidence="6">
    <location>
        <begin position="7"/>
        <end position="268"/>
    </location>
</feature>
<dbReference type="PIRSF" id="PIRSF000429">
    <property type="entry name" value="Ac-CoA_Ac_transf"/>
    <property type="match status" value="1"/>
</dbReference>
<evidence type="ECO:0000256" key="5">
    <source>
        <dbReference type="RuleBase" id="RU003557"/>
    </source>
</evidence>
<dbReference type="SUPFAM" id="SSF53901">
    <property type="entry name" value="Thiolase-like"/>
    <property type="match status" value="2"/>
</dbReference>
<dbReference type="FunFam" id="3.40.47.10:FF:000010">
    <property type="entry name" value="Acetyl-CoA acetyltransferase (Thiolase)"/>
    <property type="match status" value="1"/>
</dbReference>
<dbReference type="InterPro" id="IPR016039">
    <property type="entry name" value="Thiolase-like"/>
</dbReference>
<proteinExistence type="inferred from homology"/>
<dbReference type="Pfam" id="PF02803">
    <property type="entry name" value="Thiolase_C"/>
    <property type="match status" value="1"/>
</dbReference>
<dbReference type="GO" id="GO:0003988">
    <property type="term" value="F:acetyl-CoA C-acyltransferase activity"/>
    <property type="evidence" value="ECO:0007669"/>
    <property type="project" value="UniProtKB-ARBA"/>
</dbReference>
<evidence type="ECO:0000256" key="1">
    <source>
        <dbReference type="ARBA" id="ARBA00010982"/>
    </source>
</evidence>
<keyword evidence="9" id="KW-1185">Reference proteome</keyword>
<sequence length="399" mass="42374">MARDDDIVLVGGVRTAIGRFGGTLKDVRASQLAAHVMKAVVDRTGIDPGMLDDIIAGDCLQNADEANTARTAALLAGFPVHVPAYTIQRQCSSSMQAVASAAQAIKAGDAELIMVVGVESMSSAPYYLSKARWGMRLQHQECTDALWEALHSGSRLLGRPMIMGETAENLAEKYNISRREQDEVALASHQKAEAAIKAGKFKDEIVPIEVKGPKGQVIVFDQDEHPRFGLTLEDLAKLPPVFKKNGTVTAGNSSGINDGAAAALITTRRKARELGLEPLVRIVATAVAGVEPEFMGYGPVPATQKVLKKAGMTLKNVELIELNEAFAAQYIACERGLGIDRSITNVNGSGISLGHPVGCTGLRIIISLAYEMKRRDLNVGLATLCVGGGMGMATIVARD</sequence>
<dbReference type="PROSITE" id="PS00099">
    <property type="entry name" value="THIOLASE_3"/>
    <property type="match status" value="1"/>
</dbReference>
<reference evidence="8 9" key="1">
    <citation type="submission" date="2016-10" db="EMBL/GenBank/DDBJ databases">
        <authorList>
            <person name="de Groot N.N."/>
        </authorList>
    </citation>
    <scope>NUCLEOTIDE SEQUENCE [LARGE SCALE GENOMIC DNA]</scope>
    <source>
        <strain evidence="8 9">DSM 9990</strain>
    </source>
</reference>
<comment type="similarity">
    <text evidence="1 5">Belongs to the thiolase-like superfamily. Thiolase family.</text>
</comment>
<evidence type="ECO:0000259" key="6">
    <source>
        <dbReference type="Pfam" id="PF00108"/>
    </source>
</evidence>
<dbReference type="PANTHER" id="PTHR18919">
    <property type="entry name" value="ACETYL-COA C-ACYLTRANSFERASE"/>
    <property type="match status" value="1"/>
</dbReference>
<accession>A0A1I4QPP1</accession>
<dbReference type="Proteomes" id="UP000199611">
    <property type="component" value="Unassembled WGS sequence"/>
</dbReference>
<name>A0A1I4QPP1_9BACT</name>
<dbReference type="CDD" id="cd00751">
    <property type="entry name" value="thiolase"/>
    <property type="match status" value="1"/>
</dbReference>
<dbReference type="InterPro" id="IPR020616">
    <property type="entry name" value="Thiolase_N"/>
</dbReference>
<evidence type="ECO:0000313" key="9">
    <source>
        <dbReference type="Proteomes" id="UP000199611"/>
    </source>
</evidence>
<feature type="domain" description="Thiolase C-terminal" evidence="7">
    <location>
        <begin position="277"/>
        <end position="397"/>
    </location>
</feature>
<evidence type="ECO:0000313" key="8">
    <source>
        <dbReference type="EMBL" id="SFM42052.1"/>
    </source>
</evidence>
<gene>
    <name evidence="8" type="ORF">SAMN05660836_00156</name>
</gene>
<dbReference type="InterPro" id="IPR002155">
    <property type="entry name" value="Thiolase"/>
</dbReference>
<feature type="active site" description="Acyl-thioester intermediate" evidence="4">
    <location>
        <position position="91"/>
    </location>
</feature>
<dbReference type="STRING" id="39841.SAMN05660836_00156"/>
<dbReference type="InterPro" id="IPR020610">
    <property type="entry name" value="Thiolase_AS"/>
</dbReference>
<dbReference type="Gene3D" id="3.40.47.10">
    <property type="match status" value="2"/>
</dbReference>
<dbReference type="OrthoDB" id="4565318at2"/>
<organism evidence="8 9">
    <name type="scientific">Thermodesulforhabdus norvegica</name>
    <dbReference type="NCBI Taxonomy" id="39841"/>
    <lineage>
        <taxon>Bacteria</taxon>
        <taxon>Pseudomonadati</taxon>
        <taxon>Thermodesulfobacteriota</taxon>
        <taxon>Syntrophobacteria</taxon>
        <taxon>Syntrophobacterales</taxon>
        <taxon>Thermodesulforhabdaceae</taxon>
        <taxon>Thermodesulforhabdus</taxon>
    </lineage>
</organism>
<dbReference type="NCBIfam" id="TIGR01930">
    <property type="entry name" value="AcCoA-C-Actrans"/>
    <property type="match status" value="1"/>
</dbReference>
<evidence type="ECO:0000259" key="7">
    <source>
        <dbReference type="Pfam" id="PF02803"/>
    </source>
</evidence>